<proteinExistence type="predicted"/>
<evidence type="ECO:0000313" key="2">
    <source>
        <dbReference type="EMBL" id="SDY49742.1"/>
    </source>
</evidence>
<dbReference type="SUPFAM" id="SSF75304">
    <property type="entry name" value="Amidase signature (AS) enzymes"/>
    <property type="match status" value="1"/>
</dbReference>
<evidence type="ECO:0000313" key="3">
    <source>
        <dbReference type="Proteomes" id="UP000199026"/>
    </source>
</evidence>
<name>A0A1H3KC00_9RHOB</name>
<dbReference type="PANTHER" id="PTHR11895:SF76">
    <property type="entry name" value="INDOLEACETAMIDE HYDROLASE"/>
    <property type="match status" value="1"/>
</dbReference>
<dbReference type="EMBL" id="FNPR01000002">
    <property type="protein sequence ID" value="SDY49742.1"/>
    <property type="molecule type" value="Genomic_DNA"/>
</dbReference>
<dbReference type="STRING" id="576131.SAMN05444486_102459"/>
<evidence type="ECO:0000259" key="1">
    <source>
        <dbReference type="Pfam" id="PF01425"/>
    </source>
</evidence>
<dbReference type="Pfam" id="PF01425">
    <property type="entry name" value="Amidase"/>
    <property type="match status" value="1"/>
</dbReference>
<dbReference type="InterPro" id="IPR036928">
    <property type="entry name" value="AS_sf"/>
</dbReference>
<dbReference type="InterPro" id="IPR000120">
    <property type="entry name" value="Amidase"/>
</dbReference>
<sequence length="470" mass="50668">MNDITNMTALDQSQAIAEGQLSAAELMEATLSQIDRVNPQVNAIVSLRDADELMAEARAMDETPRKGWLHGIPVAVKDLANAEGLPTSMGNPMFANSIAPKDDLVVARMRAAGAVVIGKTNTPEWGLGSHTFNPVHGATRNPYDLSRSAGGSSGGAAAALAARMLSVADGSDMMGSLRNPGAWNNVYGFRPTYGRVPSEPVGDNFLHQLATLGPMARTPRDMAALLDTQAGADPRQPHGASYDLTLPSIDAHVKGRRIGWLGDWGGAFPMEAGLMSHSEEAIPQLEALGIIVEPVAPPFSADAIWESWTTLRSWAIAGGLSVFYNDASKRDQLKPEAIWEIERGLSFSAMDVHRASVLRSDWFKICSTLFEHYDALVLPTTQLYPFPVEWTYPTEIGGQAMDTYHRWMHIVTPVGLIGLPCINIPLEMGANGLPAGLSLFGPRDSDAALMQLGQAWHKAYQYSLSRAPLS</sequence>
<dbReference type="NCBIfam" id="NF005686">
    <property type="entry name" value="PRK07486.1"/>
    <property type="match status" value="1"/>
</dbReference>
<dbReference type="Proteomes" id="UP000199026">
    <property type="component" value="Unassembled WGS sequence"/>
</dbReference>
<dbReference type="Gene3D" id="3.90.1300.10">
    <property type="entry name" value="Amidase signature (AS) domain"/>
    <property type="match status" value="1"/>
</dbReference>
<organism evidence="2 3">
    <name type="scientific">Lentibacter algarum</name>
    <dbReference type="NCBI Taxonomy" id="576131"/>
    <lineage>
        <taxon>Bacteria</taxon>
        <taxon>Pseudomonadati</taxon>
        <taxon>Pseudomonadota</taxon>
        <taxon>Alphaproteobacteria</taxon>
        <taxon>Rhodobacterales</taxon>
        <taxon>Roseobacteraceae</taxon>
        <taxon>Lentibacter</taxon>
    </lineage>
</organism>
<dbReference type="GO" id="GO:0003824">
    <property type="term" value="F:catalytic activity"/>
    <property type="evidence" value="ECO:0007669"/>
    <property type="project" value="InterPro"/>
</dbReference>
<reference evidence="2 3" key="1">
    <citation type="submission" date="2016-10" db="EMBL/GenBank/DDBJ databases">
        <authorList>
            <person name="de Groot N.N."/>
        </authorList>
    </citation>
    <scope>NUCLEOTIDE SEQUENCE [LARGE SCALE GENOMIC DNA]</scope>
    <source>
        <strain evidence="2 3">DSM 24677</strain>
    </source>
</reference>
<gene>
    <name evidence="2" type="ORF">SAMN05444486_102459</name>
</gene>
<keyword evidence="3" id="KW-1185">Reference proteome</keyword>
<dbReference type="AlphaFoldDB" id="A0A1H3KC00"/>
<protein>
    <submittedName>
        <fullName evidence="2">Amidase</fullName>
    </submittedName>
</protein>
<dbReference type="PANTHER" id="PTHR11895">
    <property type="entry name" value="TRANSAMIDASE"/>
    <property type="match status" value="1"/>
</dbReference>
<dbReference type="InterPro" id="IPR023631">
    <property type="entry name" value="Amidase_dom"/>
</dbReference>
<accession>A0A1H3KC00</accession>
<feature type="domain" description="Amidase" evidence="1">
    <location>
        <begin position="25"/>
        <end position="449"/>
    </location>
</feature>
<dbReference type="OrthoDB" id="9777859at2"/>